<dbReference type="EMBL" id="BLZR01000001">
    <property type="protein sequence ID" value="GFP77241.1"/>
    <property type="molecule type" value="Genomic_DNA"/>
</dbReference>
<name>A0A6V8SKF0_9CLOT</name>
<keyword evidence="1" id="KW-0812">Transmembrane</keyword>
<evidence type="ECO:0000313" key="2">
    <source>
        <dbReference type="EMBL" id="GFP77241.1"/>
    </source>
</evidence>
<dbReference type="RefSeq" id="WP_183278624.1">
    <property type="nucleotide sequence ID" value="NZ_BLZR01000001.1"/>
</dbReference>
<evidence type="ECO:0000256" key="1">
    <source>
        <dbReference type="SAM" id="Phobius"/>
    </source>
</evidence>
<feature type="transmembrane region" description="Helical" evidence="1">
    <location>
        <begin position="6"/>
        <end position="24"/>
    </location>
</feature>
<comment type="caution">
    <text evidence="2">The sequence shown here is derived from an EMBL/GenBank/DDBJ whole genome shotgun (WGS) entry which is preliminary data.</text>
</comment>
<keyword evidence="3" id="KW-1185">Reference proteome</keyword>
<protein>
    <submittedName>
        <fullName evidence="2">Uncharacterized protein</fullName>
    </submittedName>
</protein>
<evidence type="ECO:0000313" key="3">
    <source>
        <dbReference type="Proteomes" id="UP000580568"/>
    </source>
</evidence>
<keyword evidence="1" id="KW-1133">Transmembrane helix</keyword>
<proteinExistence type="predicted"/>
<organism evidence="2 3">
    <name type="scientific">Clostridium fungisolvens</name>
    <dbReference type="NCBI Taxonomy" id="1604897"/>
    <lineage>
        <taxon>Bacteria</taxon>
        <taxon>Bacillati</taxon>
        <taxon>Bacillota</taxon>
        <taxon>Clostridia</taxon>
        <taxon>Eubacteriales</taxon>
        <taxon>Clostridiaceae</taxon>
        <taxon>Clostridium</taxon>
    </lineage>
</organism>
<dbReference type="Proteomes" id="UP000580568">
    <property type="component" value="Unassembled WGS sequence"/>
</dbReference>
<reference evidence="2 3" key="1">
    <citation type="submission" date="2020-07" db="EMBL/GenBank/DDBJ databases">
        <title>A new beta-1,3-glucan-decomposing anaerobic bacterium isolated from anoxic soil subjected to biological soil disinfestation.</title>
        <authorList>
            <person name="Ueki A."/>
            <person name="Tonouchi A."/>
        </authorList>
    </citation>
    <scope>NUCLEOTIDE SEQUENCE [LARGE SCALE GENOMIC DNA]</scope>
    <source>
        <strain evidence="2 3">TW1</strain>
    </source>
</reference>
<keyword evidence="1" id="KW-0472">Membrane</keyword>
<accession>A0A6V8SKF0</accession>
<gene>
    <name evidence="2" type="ORF">bsdtw1_03356</name>
</gene>
<sequence>MNKKNLAFIIIMLLIIGFVFHNNTSGVYKINKDKIGEIRYIYEIQKNKMAEFNVTSSINKGDINNIVDSLNKGVLKPDKENVGRYTKEHIEILVLGDRRLGVYKQKNGRFTVMYSANPGSNDERDEKQMTIESDVLKRYFIKFKEASKSLKYETWDINGDVLD</sequence>
<dbReference type="AlphaFoldDB" id="A0A6V8SKF0"/>